<sequence>MATAWQHSGGYKVGNESLKVFGNHFPYVWIFHTKSRTIQQMMASVSAALATTNQFNQLKELVETMMAFEKLRFPEFQACATVLRWEFDESYTGVGDKMAEQFEYGCGYGGKLGFQNAETKCLAINPHTDRQVLRLNFCTANGLVYPHRDANGKLKWAIRVRHPAAERLLSKEGFKADESLWLQPDILDNQLNLVRRRNPSL</sequence>
<protein>
    <submittedName>
        <fullName evidence="1">Uncharacterized protein</fullName>
    </submittedName>
</protein>
<proteinExistence type="predicted"/>
<organism evidence="1 2">
    <name type="scientific">Dimargaris cristalligena</name>
    <dbReference type="NCBI Taxonomy" id="215637"/>
    <lineage>
        <taxon>Eukaryota</taxon>
        <taxon>Fungi</taxon>
        <taxon>Fungi incertae sedis</taxon>
        <taxon>Zoopagomycota</taxon>
        <taxon>Kickxellomycotina</taxon>
        <taxon>Dimargaritomycetes</taxon>
        <taxon>Dimargaritales</taxon>
        <taxon>Dimargaritaceae</taxon>
        <taxon>Dimargaris</taxon>
    </lineage>
</organism>
<reference evidence="2" key="1">
    <citation type="journal article" date="2018" name="Nat. Microbiol.">
        <title>Leveraging single-cell genomics to expand the fungal tree of life.</title>
        <authorList>
            <person name="Ahrendt S.R."/>
            <person name="Quandt C.A."/>
            <person name="Ciobanu D."/>
            <person name="Clum A."/>
            <person name="Salamov A."/>
            <person name="Andreopoulos B."/>
            <person name="Cheng J.F."/>
            <person name="Woyke T."/>
            <person name="Pelin A."/>
            <person name="Henrissat B."/>
            <person name="Reynolds N.K."/>
            <person name="Benny G.L."/>
            <person name="Smith M.E."/>
            <person name="James T.Y."/>
            <person name="Grigoriev I.V."/>
        </authorList>
    </citation>
    <scope>NUCLEOTIDE SEQUENCE [LARGE SCALE GENOMIC DNA]</scope>
    <source>
        <strain evidence="2">RSA 468</strain>
    </source>
</reference>
<gene>
    <name evidence="1" type="ORF">BJ085DRAFT_28084</name>
</gene>
<dbReference type="EMBL" id="ML002935">
    <property type="protein sequence ID" value="RKP35193.1"/>
    <property type="molecule type" value="Genomic_DNA"/>
</dbReference>
<keyword evidence="2" id="KW-1185">Reference proteome</keyword>
<evidence type="ECO:0000313" key="2">
    <source>
        <dbReference type="Proteomes" id="UP000268162"/>
    </source>
</evidence>
<dbReference type="AlphaFoldDB" id="A0A4P9ZPC5"/>
<accession>A0A4P9ZPC5</accession>
<name>A0A4P9ZPC5_9FUNG</name>
<dbReference type="Proteomes" id="UP000268162">
    <property type="component" value="Unassembled WGS sequence"/>
</dbReference>
<evidence type="ECO:0000313" key="1">
    <source>
        <dbReference type="EMBL" id="RKP35193.1"/>
    </source>
</evidence>